<dbReference type="OrthoDB" id="5411041at2759"/>
<dbReference type="AlphaFoldDB" id="A0A136J6Y2"/>
<dbReference type="Proteomes" id="UP000070501">
    <property type="component" value="Unassembled WGS sequence"/>
</dbReference>
<gene>
    <name evidence="2" type="ORF">Micbo1qcDRAFT_232472</name>
</gene>
<dbReference type="EMBL" id="KQ964248">
    <property type="protein sequence ID" value="KXJ92766.1"/>
    <property type="molecule type" value="Genomic_DNA"/>
</dbReference>
<feature type="compositionally biased region" description="Gly residues" evidence="1">
    <location>
        <begin position="124"/>
        <end position="139"/>
    </location>
</feature>
<reference evidence="3" key="1">
    <citation type="submission" date="2016-02" db="EMBL/GenBank/DDBJ databases">
        <title>Draft genome sequence of Microdochium bolleyi, a fungal endophyte of beachgrass.</title>
        <authorList>
            <consortium name="DOE Joint Genome Institute"/>
            <person name="David A.S."/>
            <person name="May G."/>
            <person name="Haridas S."/>
            <person name="Lim J."/>
            <person name="Wang M."/>
            <person name="Labutti K."/>
            <person name="Lipzen A."/>
            <person name="Barry K."/>
            <person name="Grigoriev I.V."/>
        </authorList>
    </citation>
    <scope>NUCLEOTIDE SEQUENCE [LARGE SCALE GENOMIC DNA]</scope>
    <source>
        <strain evidence="3">J235TASD1</strain>
    </source>
</reference>
<keyword evidence="3" id="KW-1185">Reference proteome</keyword>
<dbReference type="InParanoid" id="A0A136J6Y2"/>
<organism evidence="2 3">
    <name type="scientific">Microdochium bolleyi</name>
    <dbReference type="NCBI Taxonomy" id="196109"/>
    <lineage>
        <taxon>Eukaryota</taxon>
        <taxon>Fungi</taxon>
        <taxon>Dikarya</taxon>
        <taxon>Ascomycota</taxon>
        <taxon>Pezizomycotina</taxon>
        <taxon>Sordariomycetes</taxon>
        <taxon>Xylariomycetidae</taxon>
        <taxon>Xylariales</taxon>
        <taxon>Microdochiaceae</taxon>
        <taxon>Microdochium</taxon>
    </lineage>
</organism>
<feature type="region of interest" description="Disordered" evidence="1">
    <location>
        <begin position="202"/>
        <end position="221"/>
    </location>
</feature>
<protein>
    <recommendedName>
        <fullName evidence="4">Rhomboid family membrane protein</fullName>
    </recommendedName>
</protein>
<evidence type="ECO:0000256" key="1">
    <source>
        <dbReference type="SAM" id="MobiDB-lite"/>
    </source>
</evidence>
<evidence type="ECO:0000313" key="2">
    <source>
        <dbReference type="EMBL" id="KXJ92766.1"/>
    </source>
</evidence>
<evidence type="ECO:0000313" key="3">
    <source>
        <dbReference type="Proteomes" id="UP000070501"/>
    </source>
</evidence>
<feature type="region of interest" description="Disordered" evidence="1">
    <location>
        <begin position="121"/>
        <end position="146"/>
    </location>
</feature>
<accession>A0A136J6Y2</accession>
<proteinExistence type="predicted"/>
<evidence type="ECO:0008006" key="4">
    <source>
        <dbReference type="Google" id="ProtNLM"/>
    </source>
</evidence>
<sequence length="221" mass="23850">MSPPTNPTAPSAPPEDLAAAENRILHNVALGVTPLAMGAMFLPPRRFDLRLIILGGVALWGTNQLVYDYTGQSSVQKFGARMEGLVPGSELPEKAQRTQMLMRQERERRAAVARDEARLAAAGRGVGADGQKGGSGGQEGGKDGAKGSLEAIWMGDAEEDWKERRAQREKAALQEGGGGIWGLIVDHISDVRSSGKQKRAEVLAAREEQEKKQEVEAEKRK</sequence>
<name>A0A136J6Y2_9PEZI</name>